<dbReference type="Proteomes" id="UP000616608">
    <property type="component" value="Unassembled WGS sequence"/>
</dbReference>
<dbReference type="SUPFAM" id="SSF102198">
    <property type="entry name" value="Putative cyclase"/>
    <property type="match status" value="1"/>
</dbReference>
<protein>
    <submittedName>
        <fullName evidence="1">Cyclase</fullName>
    </submittedName>
</protein>
<accession>A0A917FZ18</accession>
<organism evidence="1 2">
    <name type="scientific">Lysinibacillus alkalisoli</name>
    <dbReference type="NCBI Taxonomy" id="1911548"/>
    <lineage>
        <taxon>Bacteria</taxon>
        <taxon>Bacillati</taxon>
        <taxon>Bacillota</taxon>
        <taxon>Bacilli</taxon>
        <taxon>Bacillales</taxon>
        <taxon>Bacillaceae</taxon>
        <taxon>Lysinibacillus</taxon>
    </lineage>
</organism>
<sequence>MKIIDLTKTLYEGMPVYPGDPEVHITTTHTYDSHSWLLRTLSLGSHTGTHVDAPAHMHENGDNLDDLPAERFMGKSKVVRLQDTFPIERGLFFIEEATLQDAHKITASQPLFVGGNITEALERELLRQGIITYTHLVNLEQLTDEFLFIGLPLKIAQGDGSPIRAIAMINEVDK</sequence>
<name>A0A917FZ18_9BACI</name>
<reference evidence="1" key="1">
    <citation type="journal article" date="2014" name="Int. J. Syst. Evol. Microbiol.">
        <title>Complete genome sequence of Corynebacterium casei LMG S-19264T (=DSM 44701T), isolated from a smear-ripened cheese.</title>
        <authorList>
            <consortium name="US DOE Joint Genome Institute (JGI-PGF)"/>
            <person name="Walter F."/>
            <person name="Albersmeier A."/>
            <person name="Kalinowski J."/>
            <person name="Ruckert C."/>
        </authorList>
    </citation>
    <scope>NUCLEOTIDE SEQUENCE</scope>
    <source>
        <strain evidence="1">CGMCC 1.15760</strain>
    </source>
</reference>
<dbReference type="AlphaFoldDB" id="A0A917FZ18"/>
<dbReference type="EMBL" id="BMJT01000002">
    <property type="protein sequence ID" value="GGG14794.1"/>
    <property type="molecule type" value="Genomic_DNA"/>
</dbReference>
<reference evidence="1" key="2">
    <citation type="submission" date="2020-09" db="EMBL/GenBank/DDBJ databases">
        <authorList>
            <person name="Sun Q."/>
            <person name="Zhou Y."/>
        </authorList>
    </citation>
    <scope>NUCLEOTIDE SEQUENCE</scope>
    <source>
        <strain evidence="1">CGMCC 1.15760</strain>
    </source>
</reference>
<evidence type="ECO:0000313" key="2">
    <source>
        <dbReference type="Proteomes" id="UP000616608"/>
    </source>
</evidence>
<evidence type="ECO:0000313" key="1">
    <source>
        <dbReference type="EMBL" id="GGG14794.1"/>
    </source>
</evidence>
<dbReference type="Gene3D" id="3.50.30.50">
    <property type="entry name" value="Putative cyclase"/>
    <property type="match status" value="2"/>
</dbReference>
<proteinExistence type="predicted"/>
<gene>
    <name evidence="1" type="ORF">GCM10007425_06390</name>
</gene>
<dbReference type="GO" id="GO:0004061">
    <property type="term" value="F:arylformamidase activity"/>
    <property type="evidence" value="ECO:0007669"/>
    <property type="project" value="InterPro"/>
</dbReference>
<dbReference type="InterPro" id="IPR007325">
    <property type="entry name" value="KFase/CYL"/>
</dbReference>
<keyword evidence="2" id="KW-1185">Reference proteome</keyword>
<dbReference type="PANTHER" id="PTHR31118:SF12">
    <property type="entry name" value="CYCLASE-LIKE PROTEIN 2"/>
    <property type="match status" value="1"/>
</dbReference>
<dbReference type="Pfam" id="PF04199">
    <property type="entry name" value="Cyclase"/>
    <property type="match status" value="1"/>
</dbReference>
<dbReference type="PANTHER" id="PTHR31118">
    <property type="entry name" value="CYCLASE-LIKE PROTEIN 2"/>
    <property type="match status" value="1"/>
</dbReference>
<dbReference type="GO" id="GO:0019441">
    <property type="term" value="P:L-tryptophan catabolic process to kynurenine"/>
    <property type="evidence" value="ECO:0007669"/>
    <property type="project" value="InterPro"/>
</dbReference>
<dbReference type="RefSeq" id="WP_188613573.1">
    <property type="nucleotide sequence ID" value="NZ_BMJT01000002.1"/>
</dbReference>
<dbReference type="InterPro" id="IPR037175">
    <property type="entry name" value="KFase_sf"/>
</dbReference>
<comment type="caution">
    <text evidence="1">The sequence shown here is derived from an EMBL/GenBank/DDBJ whole genome shotgun (WGS) entry which is preliminary data.</text>
</comment>